<sequence length="122" mass="13153">MALMSIGPHVFKVIGLNGKSVDFSTEAAFAEFPRWGAADGAQFHGMRRDTMVITGVLFPDAIGGEADYQAIRGSQRSGRVLPALRMQGFAADVLGSFVVERVSDLSEYNGQKIAFEVELRAA</sequence>
<gene>
    <name evidence="1" type="ORF">STARVERO_04598</name>
</gene>
<dbReference type="EMBL" id="CACSAS010000049">
    <property type="protein sequence ID" value="CAA0130326.1"/>
    <property type="molecule type" value="Genomic_DNA"/>
</dbReference>
<evidence type="ECO:0000313" key="1">
    <source>
        <dbReference type="EMBL" id="CAA0130326.1"/>
    </source>
</evidence>
<keyword evidence="2" id="KW-1185">Reference proteome</keyword>
<dbReference type="Pfam" id="PF06995">
    <property type="entry name" value="Phage_P2_GpU"/>
    <property type="match status" value="1"/>
</dbReference>
<dbReference type="AlphaFoldDB" id="A0A5S9R6V9"/>
<reference evidence="1 2" key="1">
    <citation type="submission" date="2019-12" db="EMBL/GenBank/DDBJ databases">
        <authorList>
            <person name="Reyes-Prieto M."/>
        </authorList>
    </citation>
    <scope>NUCLEOTIDE SEQUENCE [LARGE SCALE GENOMIC DNA]</scope>
    <source>
        <strain evidence="1">HF14-78462</strain>
    </source>
</reference>
<proteinExistence type="predicted"/>
<evidence type="ECO:0000313" key="2">
    <source>
        <dbReference type="Proteomes" id="UP000433050"/>
    </source>
</evidence>
<dbReference type="InterPro" id="IPR009734">
    <property type="entry name" value="Myoviridae_GpU"/>
</dbReference>
<evidence type="ECO:0008006" key="3">
    <source>
        <dbReference type="Google" id="ProtNLM"/>
    </source>
</evidence>
<accession>A0A5S9R6V9</accession>
<dbReference type="RefSeq" id="WP_159602639.1">
    <property type="nucleotide sequence ID" value="NZ_CACSAS010000049.1"/>
</dbReference>
<organism evidence="1 2">
    <name type="scientific">Starkeya nomas</name>
    <dbReference type="NCBI Taxonomy" id="2666134"/>
    <lineage>
        <taxon>Bacteria</taxon>
        <taxon>Pseudomonadati</taxon>
        <taxon>Pseudomonadota</taxon>
        <taxon>Alphaproteobacteria</taxon>
        <taxon>Hyphomicrobiales</taxon>
        <taxon>Xanthobacteraceae</taxon>
        <taxon>Starkeya</taxon>
    </lineage>
</organism>
<name>A0A5S9R6V9_9HYPH</name>
<protein>
    <recommendedName>
        <fullName evidence="3">Phage tail protein</fullName>
    </recommendedName>
</protein>
<dbReference type="Proteomes" id="UP000433050">
    <property type="component" value="Unassembled WGS sequence"/>
</dbReference>